<dbReference type="eggNOG" id="KOG2231">
    <property type="taxonomic scope" value="Eukaryota"/>
</dbReference>
<keyword evidence="1" id="KW-0862">Zinc</keyword>
<dbReference type="VEuPathDB" id="TrichDB:TVAGG3_0895060"/>
<dbReference type="RefSeq" id="XP_001318645.1">
    <property type="nucleotide sequence ID" value="XM_001318610.1"/>
</dbReference>
<accession>A2ELQ7</accession>
<dbReference type="GO" id="GO:0043022">
    <property type="term" value="F:ribosome binding"/>
    <property type="evidence" value="ECO:0000318"/>
    <property type="project" value="GO_Central"/>
</dbReference>
<dbReference type="InterPro" id="IPR057634">
    <property type="entry name" value="PAH_ZNF598/HEL2"/>
</dbReference>
<dbReference type="GO" id="GO:0072344">
    <property type="term" value="P:rescue of stalled ribosome"/>
    <property type="evidence" value="ECO:0000318"/>
    <property type="project" value="GO_Central"/>
</dbReference>
<protein>
    <submittedName>
        <fullName evidence="3">Zinc finger, C2H2 type family protein</fullName>
    </submittedName>
</protein>
<keyword evidence="4" id="KW-1185">Reference proteome</keyword>
<dbReference type="KEGG" id="tva:4764294"/>
<evidence type="ECO:0000256" key="1">
    <source>
        <dbReference type="PROSITE-ProRule" id="PRU00175"/>
    </source>
</evidence>
<reference evidence="3" key="2">
    <citation type="journal article" date="2007" name="Science">
        <title>Draft genome sequence of the sexually transmitted pathogen Trichomonas vaginalis.</title>
        <authorList>
            <person name="Carlton J.M."/>
            <person name="Hirt R.P."/>
            <person name="Silva J.C."/>
            <person name="Delcher A.L."/>
            <person name="Schatz M."/>
            <person name="Zhao Q."/>
            <person name="Wortman J.R."/>
            <person name="Bidwell S.L."/>
            <person name="Alsmark U.C.M."/>
            <person name="Besteiro S."/>
            <person name="Sicheritz-Ponten T."/>
            <person name="Noel C.J."/>
            <person name="Dacks J.B."/>
            <person name="Foster P.G."/>
            <person name="Simillion C."/>
            <person name="Van de Peer Y."/>
            <person name="Miranda-Saavedra D."/>
            <person name="Barton G.J."/>
            <person name="Westrop G.D."/>
            <person name="Mueller S."/>
            <person name="Dessi D."/>
            <person name="Fiori P.L."/>
            <person name="Ren Q."/>
            <person name="Paulsen I."/>
            <person name="Zhang H."/>
            <person name="Bastida-Corcuera F.D."/>
            <person name="Simoes-Barbosa A."/>
            <person name="Brown M.T."/>
            <person name="Hayes R.D."/>
            <person name="Mukherjee M."/>
            <person name="Okumura C.Y."/>
            <person name="Schneider R."/>
            <person name="Smith A.J."/>
            <person name="Vanacova S."/>
            <person name="Villalvazo M."/>
            <person name="Haas B.J."/>
            <person name="Pertea M."/>
            <person name="Feldblyum T.V."/>
            <person name="Utterback T.R."/>
            <person name="Shu C.L."/>
            <person name="Osoegawa K."/>
            <person name="de Jong P.J."/>
            <person name="Hrdy I."/>
            <person name="Horvathova L."/>
            <person name="Zubacova Z."/>
            <person name="Dolezal P."/>
            <person name="Malik S.B."/>
            <person name="Logsdon J.M. Jr."/>
            <person name="Henze K."/>
            <person name="Gupta A."/>
            <person name="Wang C.C."/>
            <person name="Dunne R.L."/>
            <person name="Upcroft J.A."/>
            <person name="Upcroft P."/>
            <person name="White O."/>
            <person name="Salzberg S.L."/>
            <person name="Tang P."/>
            <person name="Chiu C.-H."/>
            <person name="Lee Y.-S."/>
            <person name="Embley T.M."/>
            <person name="Coombs G.H."/>
            <person name="Mottram J.C."/>
            <person name="Tachezy J."/>
            <person name="Fraser-Liggett C.M."/>
            <person name="Johnson P.J."/>
        </authorList>
    </citation>
    <scope>NUCLEOTIDE SEQUENCE [LARGE SCALE GENOMIC DNA]</scope>
    <source>
        <strain evidence="3">G3</strain>
    </source>
</reference>
<dbReference type="InterPro" id="IPR001841">
    <property type="entry name" value="Znf_RING"/>
</dbReference>
<dbReference type="InterPro" id="IPR044288">
    <property type="entry name" value="ZNF598/HEL2"/>
</dbReference>
<dbReference type="EMBL" id="DS113424">
    <property type="protein sequence ID" value="EAY06422.1"/>
    <property type="molecule type" value="Genomic_DNA"/>
</dbReference>
<dbReference type="AlphaFoldDB" id="A2ELQ7"/>
<organism evidence="3 4">
    <name type="scientific">Trichomonas vaginalis (strain ATCC PRA-98 / G3)</name>
    <dbReference type="NCBI Taxonomy" id="412133"/>
    <lineage>
        <taxon>Eukaryota</taxon>
        <taxon>Metamonada</taxon>
        <taxon>Parabasalia</taxon>
        <taxon>Trichomonadida</taxon>
        <taxon>Trichomonadidae</taxon>
        <taxon>Trichomonas</taxon>
    </lineage>
</organism>
<evidence type="ECO:0000313" key="4">
    <source>
        <dbReference type="Proteomes" id="UP000001542"/>
    </source>
</evidence>
<feature type="domain" description="RING-type" evidence="2">
    <location>
        <begin position="8"/>
        <end position="49"/>
    </location>
</feature>
<dbReference type="SMART" id="SM00355">
    <property type="entry name" value="ZnF_C2H2"/>
    <property type="match status" value="5"/>
</dbReference>
<evidence type="ECO:0000313" key="3">
    <source>
        <dbReference type="EMBL" id="EAY06422.1"/>
    </source>
</evidence>
<evidence type="ECO:0000259" key="2">
    <source>
        <dbReference type="PROSITE" id="PS50089"/>
    </source>
</evidence>
<keyword evidence="1" id="KW-0863">Zinc-finger</keyword>
<dbReference type="PROSITE" id="PS50089">
    <property type="entry name" value="ZF_RING_2"/>
    <property type="match status" value="1"/>
</dbReference>
<dbReference type="PANTHER" id="PTHR22938:SF0">
    <property type="entry name" value="E3 UBIQUITIN-PROTEIN LIGASE ZNF598"/>
    <property type="match status" value="1"/>
</dbReference>
<dbReference type="Proteomes" id="UP000001542">
    <property type="component" value="Unassembled WGS sequence"/>
</dbReference>
<gene>
    <name evidence="3" type="ORF">TVAG_403790</name>
</gene>
<dbReference type="PANTHER" id="PTHR22938">
    <property type="entry name" value="ZINC FINGER PROTEIN 598"/>
    <property type="match status" value="1"/>
</dbReference>
<dbReference type="GO" id="GO:0008270">
    <property type="term" value="F:zinc ion binding"/>
    <property type="evidence" value="ECO:0007669"/>
    <property type="project" value="UniProtKB-KW"/>
</dbReference>
<name>A2ELQ7_TRIV3</name>
<dbReference type="OrthoDB" id="40579at2759"/>
<dbReference type="VEuPathDB" id="TrichDB:TVAG_403790"/>
<keyword evidence="1" id="KW-0479">Metal-binding</keyword>
<proteinExistence type="predicted"/>
<reference evidence="3" key="1">
    <citation type="submission" date="2006-10" db="EMBL/GenBank/DDBJ databases">
        <authorList>
            <person name="Amadeo P."/>
            <person name="Zhao Q."/>
            <person name="Wortman J."/>
            <person name="Fraser-Liggett C."/>
            <person name="Carlton J."/>
        </authorList>
    </citation>
    <scope>NUCLEOTIDE SEQUENCE</scope>
    <source>
        <strain evidence="3">G3</strain>
    </source>
</reference>
<dbReference type="InParanoid" id="A2ELQ7"/>
<dbReference type="InterPro" id="IPR013087">
    <property type="entry name" value="Znf_C2H2_type"/>
</dbReference>
<dbReference type="Pfam" id="PF23202">
    <property type="entry name" value="PAH_ZNF598"/>
    <property type="match status" value="1"/>
</dbReference>
<dbReference type="STRING" id="5722.A2ELQ7"/>
<dbReference type="GO" id="GO:0016567">
    <property type="term" value="P:protein ubiquitination"/>
    <property type="evidence" value="ECO:0000318"/>
    <property type="project" value="GO_Central"/>
</dbReference>
<dbReference type="GO" id="GO:0061630">
    <property type="term" value="F:ubiquitin protein ligase activity"/>
    <property type="evidence" value="ECO:0000318"/>
    <property type="project" value="GO_Central"/>
</dbReference>
<sequence length="394" mass="46611">MEDSRVYCDICSEPINIRVLQHCGHNDICLQCYIRYSKNYGNNCCYYCQQNNDGSWPIATSKLNLDYESAKQLNLEFDDANKIYYTDPAAKKEIKNLNMFNCHHCHHKFHNINQFSKHLEKHGETICRICQGSGRFNPHSLETFTKAEIHKHIHQHHPRCICCKSLFFDQHTLAEHMNESHQRCEICAKNNKIIWFNTPQDLIEHNEKEHFVCHHQDCAAMQLVAFATRGELLLHLQRVHHDFDNEIDFMRDFEVEETTTNTKSNNYRSEFINIYKKKVWEILKAKPKVEKYSSAFNSFIKNRISCAEFYKLFSEFFGESKNMIFCDMIATLRDSTKRMELFRIHNGIKDEPLPSHKLIIDEPIEEEKPSIKKVTVKHNDSPRRKKVVRVISSF</sequence>
<dbReference type="PROSITE" id="PS00028">
    <property type="entry name" value="ZINC_FINGER_C2H2_1"/>
    <property type="match status" value="2"/>
</dbReference>